<name>A0A9N7YPN2_PLEPL</name>
<feature type="compositionally biased region" description="Basic and acidic residues" evidence="1">
    <location>
        <begin position="83"/>
        <end position="96"/>
    </location>
</feature>
<feature type="region of interest" description="Disordered" evidence="1">
    <location>
        <begin position="9"/>
        <end position="110"/>
    </location>
</feature>
<dbReference type="EMBL" id="CADEAL010001544">
    <property type="protein sequence ID" value="CAB1433263.1"/>
    <property type="molecule type" value="Genomic_DNA"/>
</dbReference>
<gene>
    <name evidence="2" type="ORF">PLEPLA_LOCUS21352</name>
</gene>
<comment type="caution">
    <text evidence="2">The sequence shown here is derived from an EMBL/GenBank/DDBJ whole genome shotgun (WGS) entry which is preliminary data.</text>
</comment>
<keyword evidence="3" id="KW-1185">Reference proteome</keyword>
<evidence type="ECO:0000313" key="3">
    <source>
        <dbReference type="Proteomes" id="UP001153269"/>
    </source>
</evidence>
<organism evidence="2 3">
    <name type="scientific">Pleuronectes platessa</name>
    <name type="common">European plaice</name>
    <dbReference type="NCBI Taxonomy" id="8262"/>
    <lineage>
        <taxon>Eukaryota</taxon>
        <taxon>Metazoa</taxon>
        <taxon>Chordata</taxon>
        <taxon>Craniata</taxon>
        <taxon>Vertebrata</taxon>
        <taxon>Euteleostomi</taxon>
        <taxon>Actinopterygii</taxon>
        <taxon>Neopterygii</taxon>
        <taxon>Teleostei</taxon>
        <taxon>Neoteleostei</taxon>
        <taxon>Acanthomorphata</taxon>
        <taxon>Carangaria</taxon>
        <taxon>Pleuronectiformes</taxon>
        <taxon>Pleuronectoidei</taxon>
        <taxon>Pleuronectidae</taxon>
        <taxon>Pleuronectes</taxon>
    </lineage>
</organism>
<dbReference type="Proteomes" id="UP001153269">
    <property type="component" value="Unassembled WGS sequence"/>
</dbReference>
<sequence>MRLLLFPGVDGLLPPPLRCSPPPRVPLNSSRLASGSRRKGRRVGRRVCNTSRQTRSDEPGNELYLSSDDRSAEWLPAPGGGSDRNEAEVTRDDREPAGVVGMRSAFTGGH</sequence>
<feature type="compositionally biased region" description="Pro residues" evidence="1">
    <location>
        <begin position="13"/>
        <end position="25"/>
    </location>
</feature>
<dbReference type="AlphaFoldDB" id="A0A9N7YPN2"/>
<accession>A0A9N7YPN2</accession>
<evidence type="ECO:0000313" key="2">
    <source>
        <dbReference type="EMBL" id="CAB1433263.1"/>
    </source>
</evidence>
<reference evidence="2" key="1">
    <citation type="submission" date="2020-03" db="EMBL/GenBank/DDBJ databases">
        <authorList>
            <person name="Weist P."/>
        </authorList>
    </citation>
    <scope>NUCLEOTIDE SEQUENCE</scope>
</reference>
<proteinExistence type="predicted"/>
<feature type="compositionally biased region" description="Basic residues" evidence="1">
    <location>
        <begin position="36"/>
        <end position="45"/>
    </location>
</feature>
<protein>
    <submittedName>
        <fullName evidence="2">Uncharacterized protein</fullName>
    </submittedName>
</protein>
<evidence type="ECO:0000256" key="1">
    <source>
        <dbReference type="SAM" id="MobiDB-lite"/>
    </source>
</evidence>